<evidence type="ECO:0000313" key="1">
    <source>
        <dbReference type="EMBL" id="KAK9762008.1"/>
    </source>
</evidence>
<organism evidence="1 2">
    <name type="scientific">Basidiobolus ranarum</name>
    <dbReference type="NCBI Taxonomy" id="34480"/>
    <lineage>
        <taxon>Eukaryota</taxon>
        <taxon>Fungi</taxon>
        <taxon>Fungi incertae sedis</taxon>
        <taxon>Zoopagomycota</taxon>
        <taxon>Entomophthoromycotina</taxon>
        <taxon>Basidiobolomycetes</taxon>
        <taxon>Basidiobolales</taxon>
        <taxon>Basidiobolaceae</taxon>
        <taxon>Basidiobolus</taxon>
    </lineage>
</organism>
<reference evidence="1 2" key="1">
    <citation type="submission" date="2023-04" db="EMBL/GenBank/DDBJ databases">
        <title>Genome of Basidiobolus ranarum AG-B5.</title>
        <authorList>
            <person name="Stajich J.E."/>
            <person name="Carter-House D."/>
            <person name="Gryganskyi A."/>
        </authorList>
    </citation>
    <scope>NUCLEOTIDE SEQUENCE [LARGE SCALE GENOMIC DNA]</scope>
    <source>
        <strain evidence="1 2">AG-B5</strain>
    </source>
</reference>
<proteinExistence type="predicted"/>
<protein>
    <submittedName>
        <fullName evidence="1">Uncharacterized protein</fullName>
    </submittedName>
</protein>
<dbReference type="Pfam" id="PF14625">
    <property type="entry name" value="Lustrin_cystein"/>
    <property type="match status" value="2"/>
</dbReference>
<dbReference type="InterPro" id="IPR028150">
    <property type="entry name" value="Lustrin_cystein"/>
</dbReference>
<comment type="caution">
    <text evidence="1">The sequence shown here is derived from an EMBL/GenBank/DDBJ whole genome shotgun (WGS) entry which is preliminary data.</text>
</comment>
<keyword evidence="2" id="KW-1185">Reference proteome</keyword>
<evidence type="ECO:0000313" key="2">
    <source>
        <dbReference type="Proteomes" id="UP001479436"/>
    </source>
</evidence>
<dbReference type="Proteomes" id="UP001479436">
    <property type="component" value="Unassembled WGS sequence"/>
</dbReference>
<gene>
    <name evidence="1" type="ORF">K7432_012655</name>
</gene>
<accession>A0ABR2WKG7</accession>
<name>A0ABR2WKG7_9FUNG</name>
<dbReference type="EMBL" id="JASJQH010001132">
    <property type="protein sequence ID" value="KAK9762008.1"/>
    <property type="molecule type" value="Genomic_DNA"/>
</dbReference>
<sequence>MMLAIWSCAATQQRCNPSARINCPQGFDCEPDSPGRPGGSGICVRNKTQRCNPSARINCPQGFDCKPDHPGLPGGSGICVRDN</sequence>